<dbReference type="SMART" id="SM00338">
    <property type="entry name" value="BRLZ"/>
    <property type="match status" value="1"/>
</dbReference>
<gene>
    <name evidence="5" type="ORF">AYI70_g5687</name>
</gene>
<accession>A0A1R1XTC6</accession>
<evidence type="ECO:0000256" key="3">
    <source>
        <dbReference type="SAM" id="MobiDB-lite"/>
    </source>
</evidence>
<proteinExistence type="predicted"/>
<dbReference type="SUPFAM" id="SSF57959">
    <property type="entry name" value="Leucine zipper domain"/>
    <property type="match status" value="1"/>
</dbReference>
<evidence type="ECO:0000259" key="4">
    <source>
        <dbReference type="PROSITE" id="PS50217"/>
    </source>
</evidence>
<feature type="compositionally biased region" description="Polar residues" evidence="3">
    <location>
        <begin position="1"/>
        <end position="13"/>
    </location>
</feature>
<feature type="region of interest" description="Disordered" evidence="3">
    <location>
        <begin position="1"/>
        <end position="60"/>
    </location>
</feature>
<dbReference type="GO" id="GO:0000976">
    <property type="term" value="F:transcription cis-regulatory region binding"/>
    <property type="evidence" value="ECO:0007669"/>
    <property type="project" value="InterPro"/>
</dbReference>
<dbReference type="InterPro" id="IPR046347">
    <property type="entry name" value="bZIP_sf"/>
</dbReference>
<feature type="region of interest" description="Disordered" evidence="3">
    <location>
        <begin position="376"/>
        <end position="401"/>
    </location>
</feature>
<dbReference type="InterPro" id="IPR050936">
    <property type="entry name" value="AP-1-like"/>
</dbReference>
<evidence type="ECO:0000313" key="5">
    <source>
        <dbReference type="EMBL" id="OMJ17881.1"/>
    </source>
</evidence>
<dbReference type="GO" id="GO:0001228">
    <property type="term" value="F:DNA-binding transcription activator activity, RNA polymerase II-specific"/>
    <property type="evidence" value="ECO:0007669"/>
    <property type="project" value="TreeGrafter"/>
</dbReference>
<evidence type="ECO:0000313" key="6">
    <source>
        <dbReference type="Proteomes" id="UP000187283"/>
    </source>
</evidence>
<dbReference type="EMBL" id="LSSN01001907">
    <property type="protein sequence ID" value="OMJ17881.1"/>
    <property type="molecule type" value="Genomic_DNA"/>
</dbReference>
<organism evidence="5 6">
    <name type="scientific">Smittium culicis</name>
    <dbReference type="NCBI Taxonomy" id="133412"/>
    <lineage>
        <taxon>Eukaryota</taxon>
        <taxon>Fungi</taxon>
        <taxon>Fungi incertae sedis</taxon>
        <taxon>Zoopagomycota</taxon>
        <taxon>Kickxellomycotina</taxon>
        <taxon>Harpellomycetes</taxon>
        <taxon>Harpellales</taxon>
        <taxon>Legeriomycetaceae</taxon>
        <taxon>Smittium</taxon>
    </lineage>
</organism>
<feature type="compositionally biased region" description="Low complexity" evidence="3">
    <location>
        <begin position="385"/>
        <end position="397"/>
    </location>
</feature>
<dbReference type="InterPro" id="IPR004827">
    <property type="entry name" value="bZIP"/>
</dbReference>
<reference evidence="5 6" key="1">
    <citation type="submission" date="2017-01" db="EMBL/GenBank/DDBJ databases">
        <authorList>
            <person name="Mah S.A."/>
            <person name="Swanson W.J."/>
            <person name="Moy G.W."/>
            <person name="Vacquier V.D."/>
        </authorList>
    </citation>
    <scope>NUCLEOTIDE SEQUENCE [LARGE SCALE GENOMIC DNA]</scope>
    <source>
        <strain evidence="5 6">GSMNP</strain>
    </source>
</reference>
<dbReference type="PROSITE" id="PS00036">
    <property type="entry name" value="BZIP_BASIC"/>
    <property type="match status" value="1"/>
</dbReference>
<keyword evidence="2" id="KW-0539">Nucleus</keyword>
<comment type="caution">
    <text evidence="5">The sequence shown here is derived from an EMBL/GenBank/DDBJ whole genome shotgun (WGS) entry which is preliminary data.</text>
</comment>
<comment type="subcellular location">
    <subcellularLocation>
        <location evidence="1">Nucleus</location>
    </subcellularLocation>
</comment>
<evidence type="ECO:0000256" key="2">
    <source>
        <dbReference type="ARBA" id="ARBA00023242"/>
    </source>
</evidence>
<name>A0A1R1XTC6_9FUNG</name>
<dbReference type="PANTHER" id="PTHR40621">
    <property type="entry name" value="TRANSCRIPTION FACTOR KAPC-RELATED"/>
    <property type="match status" value="1"/>
</dbReference>
<dbReference type="PANTHER" id="PTHR40621:SF6">
    <property type="entry name" value="AP-1-LIKE TRANSCRIPTION FACTOR YAP1-RELATED"/>
    <property type="match status" value="1"/>
</dbReference>
<dbReference type="STRING" id="133412.A0A1R1XTC6"/>
<keyword evidence="6" id="KW-1185">Reference proteome</keyword>
<dbReference type="PROSITE" id="PS50217">
    <property type="entry name" value="BZIP"/>
    <property type="match status" value="1"/>
</dbReference>
<dbReference type="GO" id="GO:0090575">
    <property type="term" value="C:RNA polymerase II transcription regulator complex"/>
    <property type="evidence" value="ECO:0007669"/>
    <property type="project" value="TreeGrafter"/>
</dbReference>
<dbReference type="AlphaFoldDB" id="A0A1R1XTC6"/>
<sequence length="470" mass="51611">MSQKRSQLDIHNSSSKEPKLSNDSSNNSKKVGRKPVESESTNKRVAQNRAAQRAFRERKQQHVKLLEKEIDDLKKAKELADKEAESLRIKVDMLIKENNVIKQSLPSSSFNFSTSDIDSSFISKASNTSITNSTSPADIIPSAFTNSSPSALDSNNSLFNNTPNILDNNVCLADPSLKTSLPDTSILINASNLDSPSSKNSNLFSSDIFDSPNTATNSIPSSTPLNLDDFIQSMSKDISIPSSIDNNNLFSSLNAFNIMDFQGSNKVLSNLSPSNNFDTLSNLTSTNSPANFDTFSSDILNLDNFKSTQPSNLPDFNQTFDLKFSQNSIPGSNQGSKQDDLFNYIDSIYSTTSPSINSSHNDNDLSDLTSPFNGSNAFSEFLQNPPSSSSIPSDSPSENVTLHLNDNSNLTNQNSSLKSDELDDLCYLLRQQARCSEELKIFCKEWEVLKKETESSFLTSSLKANSNIPL</sequence>
<dbReference type="CDD" id="cd14688">
    <property type="entry name" value="bZIP_YAP"/>
    <property type="match status" value="1"/>
</dbReference>
<feature type="domain" description="BZIP" evidence="4">
    <location>
        <begin position="38"/>
        <end position="94"/>
    </location>
</feature>
<dbReference type="Proteomes" id="UP000187283">
    <property type="component" value="Unassembled WGS sequence"/>
</dbReference>
<dbReference type="OrthoDB" id="2593073at2759"/>
<protein>
    <submittedName>
        <fullName evidence="5">AP-1-like transcription factor CAP1</fullName>
    </submittedName>
</protein>
<dbReference type="Gene3D" id="1.20.5.170">
    <property type="match status" value="1"/>
</dbReference>
<evidence type="ECO:0000256" key="1">
    <source>
        <dbReference type="ARBA" id="ARBA00004123"/>
    </source>
</evidence>